<evidence type="ECO:0000313" key="10">
    <source>
        <dbReference type="EMBL" id="CUX61613.1"/>
    </source>
</evidence>
<comment type="cofactor">
    <cofactor evidence="1 8">
        <name>pyridoxal 5'-phosphate</name>
        <dbReference type="ChEBI" id="CHEBI:597326"/>
    </cofactor>
</comment>
<evidence type="ECO:0000256" key="8">
    <source>
        <dbReference type="RuleBase" id="RU000481"/>
    </source>
</evidence>
<dbReference type="NCBIfam" id="NF004769">
    <property type="entry name" value="PRK06107.1"/>
    <property type="match status" value="1"/>
</dbReference>
<dbReference type="PANTHER" id="PTHR46383:SF1">
    <property type="entry name" value="ASPARTATE AMINOTRANSFERASE"/>
    <property type="match status" value="1"/>
</dbReference>
<keyword evidence="5 8" id="KW-0808">Transferase</keyword>
<dbReference type="PROSITE" id="PS00105">
    <property type="entry name" value="AA_TRANSFER_CLASS_1"/>
    <property type="match status" value="1"/>
</dbReference>
<comment type="catalytic activity">
    <reaction evidence="7">
        <text>L-aspartate + 2-oxoglutarate = oxaloacetate + L-glutamate</text>
        <dbReference type="Rhea" id="RHEA:21824"/>
        <dbReference type="ChEBI" id="CHEBI:16452"/>
        <dbReference type="ChEBI" id="CHEBI:16810"/>
        <dbReference type="ChEBI" id="CHEBI:29985"/>
        <dbReference type="ChEBI" id="CHEBI:29991"/>
        <dbReference type="EC" id="2.6.1.1"/>
    </reaction>
</comment>
<organism evidence="10 11">
    <name type="scientific">Agrobacterium tomkonis CFBP 6623</name>
    <dbReference type="NCBI Taxonomy" id="1183432"/>
    <lineage>
        <taxon>Bacteria</taxon>
        <taxon>Pseudomonadati</taxon>
        <taxon>Pseudomonadota</taxon>
        <taxon>Alphaproteobacteria</taxon>
        <taxon>Hyphomicrobiales</taxon>
        <taxon>Rhizobiaceae</taxon>
        <taxon>Rhizobium/Agrobacterium group</taxon>
        <taxon>Agrobacterium</taxon>
        <taxon>Agrobacterium tumefaciens complex</taxon>
    </lineage>
</organism>
<dbReference type="InterPro" id="IPR015422">
    <property type="entry name" value="PyrdxlP-dep_Trfase_small"/>
</dbReference>
<evidence type="ECO:0000256" key="2">
    <source>
        <dbReference type="ARBA" id="ARBA00007441"/>
    </source>
</evidence>
<gene>
    <name evidence="10" type="primary">aatA</name>
    <name evidence="10" type="ORF">AGR3A_Lc180134</name>
</gene>
<dbReference type="FunFam" id="3.40.640.10:FF:000033">
    <property type="entry name" value="Aspartate aminotransferase"/>
    <property type="match status" value="1"/>
</dbReference>
<feature type="domain" description="Aminotransferase class I/classII large" evidence="9">
    <location>
        <begin position="34"/>
        <end position="394"/>
    </location>
</feature>
<dbReference type="Pfam" id="PF00155">
    <property type="entry name" value="Aminotran_1_2"/>
    <property type="match status" value="1"/>
</dbReference>
<dbReference type="Gene3D" id="3.90.1150.10">
    <property type="entry name" value="Aspartate Aminotransferase, domain 1"/>
    <property type="match status" value="1"/>
</dbReference>
<keyword evidence="11" id="KW-1185">Reference proteome</keyword>
<dbReference type="SUPFAM" id="SSF53383">
    <property type="entry name" value="PLP-dependent transferases"/>
    <property type="match status" value="1"/>
</dbReference>
<protein>
    <recommendedName>
        <fullName evidence="8">Aminotransferase</fullName>
        <ecNumber evidence="8">2.6.1.-</ecNumber>
    </recommendedName>
</protein>
<dbReference type="RefSeq" id="WP_080843150.1">
    <property type="nucleotide sequence ID" value="NZ_LT009724.1"/>
</dbReference>
<evidence type="ECO:0000256" key="6">
    <source>
        <dbReference type="ARBA" id="ARBA00022898"/>
    </source>
</evidence>
<comment type="similarity">
    <text evidence="2 8">Belongs to the class-I pyridoxal-phosphate-dependent aminotransferase family.</text>
</comment>
<evidence type="ECO:0000313" key="11">
    <source>
        <dbReference type="Proteomes" id="UP000191988"/>
    </source>
</evidence>
<dbReference type="AlphaFoldDB" id="A0A1S7S2E0"/>
<dbReference type="GO" id="GO:0004069">
    <property type="term" value="F:L-aspartate:2-oxoglutarate aminotransferase activity"/>
    <property type="evidence" value="ECO:0007669"/>
    <property type="project" value="UniProtKB-EC"/>
</dbReference>
<accession>A0A1S7S2E0</accession>
<dbReference type="Proteomes" id="UP000191988">
    <property type="component" value="Unassembled WGS sequence"/>
</dbReference>
<evidence type="ECO:0000256" key="5">
    <source>
        <dbReference type="ARBA" id="ARBA00022679"/>
    </source>
</evidence>
<dbReference type="InterPro" id="IPR015424">
    <property type="entry name" value="PyrdxlP-dep_Trfase"/>
</dbReference>
<dbReference type="EC" id="2.6.1.-" evidence="8"/>
<dbReference type="STRING" id="1183432.AGR3A_Lc180134"/>
<evidence type="ECO:0000256" key="7">
    <source>
        <dbReference type="ARBA" id="ARBA00049185"/>
    </source>
</evidence>
<dbReference type="InterPro" id="IPR004839">
    <property type="entry name" value="Aminotransferase_I/II_large"/>
</dbReference>
<dbReference type="GO" id="GO:0030170">
    <property type="term" value="F:pyridoxal phosphate binding"/>
    <property type="evidence" value="ECO:0007669"/>
    <property type="project" value="InterPro"/>
</dbReference>
<dbReference type="PANTHER" id="PTHR46383">
    <property type="entry name" value="ASPARTATE AMINOTRANSFERASE"/>
    <property type="match status" value="1"/>
</dbReference>
<keyword evidence="6" id="KW-0663">Pyridoxal phosphate</keyword>
<dbReference type="InterPro" id="IPR050596">
    <property type="entry name" value="AspAT/PAT-like"/>
</dbReference>
<dbReference type="CDD" id="cd00609">
    <property type="entry name" value="AAT_like"/>
    <property type="match status" value="1"/>
</dbReference>
<comment type="subunit">
    <text evidence="3">Homodimer.</text>
</comment>
<evidence type="ECO:0000256" key="3">
    <source>
        <dbReference type="ARBA" id="ARBA00011738"/>
    </source>
</evidence>
<dbReference type="EMBL" id="FBWK01000054">
    <property type="protein sequence ID" value="CUX61613.1"/>
    <property type="molecule type" value="Genomic_DNA"/>
</dbReference>
<proteinExistence type="inferred from homology"/>
<sequence>MSTFVPASRVSKIRVSPSTAAAARARELKAAGRDIADLTVGEPDFDTPETVKAAAHAAIDRGETKYTAVNGTPALRKAIIGDFQKRLGITYGDSEICVGGGAKQILFLALMASVENGVEVIIPAPYWVSYPDMVIANDGTPVIVACPEETGFKLTAEALEAAITPKTLWLILNAPSNPTGAAYSEAELKALGDVLLRHPHVMVLSDDIYDQVWFRDEPMKTLVAVVPELKDRVLLTNGVSKSYAMTGWRIGYGAGPAALIAAINKLQSQMSSCPSSVSQAAAAHALSGDQTFVTESVAVYKRRRDYACARLNAIPGLSCMVPDGAFYLYPSCAGVIGRTTADGKVIENDLDFVLYLLDSVGVAALQGAAYGLSPYFRISFATSMEVLEDACNRIESAVAALR</sequence>
<evidence type="ECO:0000256" key="4">
    <source>
        <dbReference type="ARBA" id="ARBA00022576"/>
    </source>
</evidence>
<dbReference type="Gene3D" id="3.40.640.10">
    <property type="entry name" value="Type I PLP-dependent aspartate aminotransferase-like (Major domain)"/>
    <property type="match status" value="1"/>
</dbReference>
<reference evidence="11" key="1">
    <citation type="submission" date="2016-01" db="EMBL/GenBank/DDBJ databases">
        <authorList>
            <person name="Regsiter A."/>
            <person name="william w."/>
        </authorList>
    </citation>
    <scope>NUCLEOTIDE SEQUENCE [LARGE SCALE GENOMIC DNA]</scope>
    <source>
        <strain evidence="11">CFBP 6623</strain>
    </source>
</reference>
<dbReference type="GO" id="GO:0006520">
    <property type="term" value="P:amino acid metabolic process"/>
    <property type="evidence" value="ECO:0007669"/>
    <property type="project" value="InterPro"/>
</dbReference>
<dbReference type="InterPro" id="IPR015421">
    <property type="entry name" value="PyrdxlP-dep_Trfase_major"/>
</dbReference>
<evidence type="ECO:0000256" key="1">
    <source>
        <dbReference type="ARBA" id="ARBA00001933"/>
    </source>
</evidence>
<dbReference type="InterPro" id="IPR004838">
    <property type="entry name" value="NHTrfase_class1_PyrdxlP-BS"/>
</dbReference>
<evidence type="ECO:0000259" key="9">
    <source>
        <dbReference type="Pfam" id="PF00155"/>
    </source>
</evidence>
<keyword evidence="4 8" id="KW-0032">Aminotransferase</keyword>
<name>A0A1S7S2E0_9HYPH</name>